<evidence type="ECO:0000259" key="4">
    <source>
        <dbReference type="Pfam" id="PF00534"/>
    </source>
</evidence>
<protein>
    <submittedName>
        <fullName evidence="5">Glycosyl transferase group 1 family protein</fullName>
    </submittedName>
</protein>
<dbReference type="PANTHER" id="PTHR12526:SF629">
    <property type="entry name" value="TEICHURONIC ACID BIOSYNTHESIS GLYCOSYLTRANSFERASE TUAH-RELATED"/>
    <property type="match status" value="1"/>
</dbReference>
<keyword evidence="3" id="KW-0472">Membrane</keyword>
<dbReference type="Pfam" id="PF00534">
    <property type="entry name" value="Glycos_transf_1"/>
    <property type="match status" value="1"/>
</dbReference>
<evidence type="ECO:0000256" key="2">
    <source>
        <dbReference type="ARBA" id="ARBA00022679"/>
    </source>
</evidence>
<sequence>MPQKKVCMFVWNHFTNDARVLRECTALAEEDYEVDLICIHDWKQNDLPKWEMRKEGFTVTRVNNRLSLLQRGLGAAKRVKQLVTKNIVTMFLFGVIAALCLWKFPMITCLILLFGALFSMKKLRTLIVRSYILTQMVKVGLKKEYDFYHSNDLNTLPQGWLCAKVFRKKKLIYDSHEVQTSRTGYNSKIYGIMEKFFLKYTDVMIMENHTRAKYAEDLYGFYPKVIHNYPFVTQPEDSNSINLHEVLEIPQEEPILLYQGGIQVGRGLEKLVQAVPMFKKGILVFIGDGRIKPELQKMVLDLGLENKVKFIPKVPVNELLHYTKNAYLGFQVLNNVCFNHYSASSNKLFEYMMSGVPVVACSFPEIQRVVENEYVGVCIDSHNSASIAEGVNYILEHPEEREKMRENSFIARNNYNWENEKELFINIYKDLE</sequence>
<evidence type="ECO:0000313" key="5">
    <source>
        <dbReference type="EMBL" id="KZD39540.1"/>
    </source>
</evidence>
<accession>A0A161TDB8</accession>
<dbReference type="AlphaFoldDB" id="A0A161TDB8"/>
<dbReference type="Proteomes" id="UP000076501">
    <property type="component" value="Unassembled WGS sequence"/>
</dbReference>
<dbReference type="PATRIC" id="fig|1396.539.peg.695"/>
<dbReference type="Gene3D" id="3.40.50.2000">
    <property type="entry name" value="Glycogen Phosphorylase B"/>
    <property type="match status" value="2"/>
</dbReference>
<comment type="caution">
    <text evidence="5">The sequence shown here is derived from an EMBL/GenBank/DDBJ whole genome shotgun (WGS) entry which is preliminary data.</text>
</comment>
<feature type="transmembrane region" description="Helical" evidence="3">
    <location>
        <begin position="87"/>
        <end position="120"/>
    </location>
</feature>
<gene>
    <name evidence="5" type="ORF">B4082_1319</name>
</gene>
<evidence type="ECO:0000256" key="1">
    <source>
        <dbReference type="ARBA" id="ARBA00022676"/>
    </source>
</evidence>
<feature type="domain" description="Glycosyl transferase family 1" evidence="4">
    <location>
        <begin position="242"/>
        <end position="408"/>
    </location>
</feature>
<dbReference type="EMBL" id="LJKA01000016">
    <property type="protein sequence ID" value="KZD39540.1"/>
    <property type="molecule type" value="Genomic_DNA"/>
</dbReference>
<dbReference type="SUPFAM" id="SSF53756">
    <property type="entry name" value="UDP-Glycosyltransferase/glycogen phosphorylase"/>
    <property type="match status" value="1"/>
</dbReference>
<evidence type="ECO:0000313" key="6">
    <source>
        <dbReference type="Proteomes" id="UP000076501"/>
    </source>
</evidence>
<name>A0A161TDB8_BACCE</name>
<organism evidence="5 6">
    <name type="scientific">Bacillus cereus</name>
    <dbReference type="NCBI Taxonomy" id="1396"/>
    <lineage>
        <taxon>Bacteria</taxon>
        <taxon>Bacillati</taxon>
        <taxon>Bacillota</taxon>
        <taxon>Bacilli</taxon>
        <taxon>Bacillales</taxon>
        <taxon>Bacillaceae</taxon>
        <taxon>Bacillus</taxon>
        <taxon>Bacillus cereus group</taxon>
    </lineage>
</organism>
<keyword evidence="1" id="KW-0328">Glycosyltransferase</keyword>
<keyword evidence="2 5" id="KW-0808">Transferase</keyword>
<keyword evidence="3" id="KW-1133">Transmembrane helix</keyword>
<dbReference type="InterPro" id="IPR001296">
    <property type="entry name" value="Glyco_trans_1"/>
</dbReference>
<keyword evidence="3" id="KW-0812">Transmembrane</keyword>
<dbReference type="GO" id="GO:0016757">
    <property type="term" value="F:glycosyltransferase activity"/>
    <property type="evidence" value="ECO:0007669"/>
    <property type="project" value="UniProtKB-KW"/>
</dbReference>
<dbReference type="RefSeq" id="WP_063221868.1">
    <property type="nucleotide sequence ID" value="NZ_JAEHBS010000023.1"/>
</dbReference>
<proteinExistence type="predicted"/>
<evidence type="ECO:0000256" key="3">
    <source>
        <dbReference type="SAM" id="Phobius"/>
    </source>
</evidence>
<reference evidence="5 6" key="1">
    <citation type="submission" date="2015-09" db="EMBL/GenBank/DDBJ databases">
        <title>Bacillus cereus food isolates.</title>
        <authorList>
            <person name="Boekhorst J."/>
        </authorList>
    </citation>
    <scope>NUCLEOTIDE SEQUENCE [LARGE SCALE GENOMIC DNA]</scope>
    <source>
        <strain evidence="5 6">B4082</strain>
    </source>
</reference>
<dbReference type="PANTHER" id="PTHR12526">
    <property type="entry name" value="GLYCOSYLTRANSFERASE"/>
    <property type="match status" value="1"/>
</dbReference>